<evidence type="ECO:0000313" key="1">
    <source>
        <dbReference type="EMBL" id="CAB4781970.1"/>
    </source>
</evidence>
<dbReference type="EMBL" id="CAFAAF010000001">
    <property type="protein sequence ID" value="CAB4781970.1"/>
    <property type="molecule type" value="Genomic_DNA"/>
</dbReference>
<evidence type="ECO:0000313" key="2">
    <source>
        <dbReference type="EMBL" id="CAB5055759.1"/>
    </source>
</evidence>
<dbReference type="InterPro" id="IPR027417">
    <property type="entry name" value="P-loop_NTPase"/>
</dbReference>
<organism evidence="1">
    <name type="scientific">freshwater metagenome</name>
    <dbReference type="NCBI Taxonomy" id="449393"/>
    <lineage>
        <taxon>unclassified sequences</taxon>
        <taxon>metagenomes</taxon>
        <taxon>ecological metagenomes</taxon>
    </lineage>
</organism>
<proteinExistence type="predicted"/>
<gene>
    <name evidence="1" type="ORF">UFOPK2978_00001</name>
    <name evidence="2" type="ORF">UFOPK4307_00440</name>
</gene>
<protein>
    <submittedName>
        <fullName evidence="1">Unannotated protein</fullName>
    </submittedName>
</protein>
<dbReference type="EMBL" id="CAFBQO010000044">
    <property type="protein sequence ID" value="CAB5055759.1"/>
    <property type="molecule type" value="Genomic_DNA"/>
</dbReference>
<name>A0A6J6WC20_9ZZZZ</name>
<reference evidence="1" key="1">
    <citation type="submission" date="2020-05" db="EMBL/GenBank/DDBJ databases">
        <authorList>
            <person name="Chiriac C."/>
            <person name="Salcher M."/>
            <person name="Ghai R."/>
            <person name="Kavagutti S V."/>
        </authorList>
    </citation>
    <scope>NUCLEOTIDE SEQUENCE</scope>
</reference>
<dbReference type="SUPFAM" id="SSF52540">
    <property type="entry name" value="P-loop containing nucleoside triphosphate hydrolases"/>
    <property type="match status" value="1"/>
</dbReference>
<dbReference type="Gene3D" id="3.40.50.300">
    <property type="entry name" value="P-loop containing nucleotide triphosphate hydrolases"/>
    <property type="match status" value="1"/>
</dbReference>
<sequence>MAEVENNSVATAIRGAEFEGFVAGTLFSQGWNVTYRALDIESLLTHLDSAAHAISLLLISTDVEGLTPDNLHKISKRGIKFFLFAATTSAQDLYPESVPQPTSSLELLGLIRGSLRTPMIRGARKEKARARTIALASPSPTSGCTTLTINLGAELAQLGRKVLIVDAHAYFPAFAIRLGERGLNASTEFRNISPQLWALEITQSEISSAISALERARIEFDFILIDHGTIKDFPGILTGRRWCSEVFNWITTSADELWILSKIDPLATERLRLLSTELARNSIKPQLSFIHSLSNATKRNKLDSDSFLQIATPLRPARVLQYPWDSRSVLAAEDERSTLVESNERGVLRKSIAHIAGELAS</sequence>
<dbReference type="AlphaFoldDB" id="A0A6J6WC20"/>
<accession>A0A6J6WC20</accession>